<organism evidence="2 3">
    <name type="scientific">Triparma verrucosa</name>
    <dbReference type="NCBI Taxonomy" id="1606542"/>
    <lineage>
        <taxon>Eukaryota</taxon>
        <taxon>Sar</taxon>
        <taxon>Stramenopiles</taxon>
        <taxon>Ochrophyta</taxon>
        <taxon>Bolidophyceae</taxon>
        <taxon>Parmales</taxon>
        <taxon>Triparmaceae</taxon>
        <taxon>Triparma</taxon>
    </lineage>
</organism>
<dbReference type="AlphaFoldDB" id="A0A9W7C9E7"/>
<name>A0A9W7C9E7_9STRA</name>
<dbReference type="InterPro" id="IPR003226">
    <property type="entry name" value="MYG1_exonuclease"/>
</dbReference>
<dbReference type="GO" id="GO:0005634">
    <property type="term" value="C:nucleus"/>
    <property type="evidence" value="ECO:0007669"/>
    <property type="project" value="TreeGrafter"/>
</dbReference>
<gene>
    <name evidence="2" type="ORF">TrVE_jg9906</name>
</gene>
<keyword evidence="3" id="KW-1185">Reference proteome</keyword>
<dbReference type="Proteomes" id="UP001165160">
    <property type="component" value="Unassembled WGS sequence"/>
</dbReference>
<comment type="similarity">
    <text evidence="1">Belongs to the MYG1 family.</text>
</comment>
<dbReference type="GO" id="GO:0005737">
    <property type="term" value="C:cytoplasm"/>
    <property type="evidence" value="ECO:0007669"/>
    <property type="project" value="TreeGrafter"/>
</dbReference>
<reference evidence="3" key="1">
    <citation type="journal article" date="2023" name="Commun. Biol.">
        <title>Genome analysis of Parmales, the sister group of diatoms, reveals the evolutionary specialization of diatoms from phago-mixotrophs to photoautotrophs.</title>
        <authorList>
            <person name="Ban H."/>
            <person name="Sato S."/>
            <person name="Yoshikawa S."/>
            <person name="Yamada K."/>
            <person name="Nakamura Y."/>
            <person name="Ichinomiya M."/>
            <person name="Sato N."/>
            <person name="Blanc-Mathieu R."/>
            <person name="Endo H."/>
            <person name="Kuwata A."/>
            <person name="Ogata H."/>
        </authorList>
    </citation>
    <scope>NUCLEOTIDE SEQUENCE [LARGE SCALE GENOMIC DNA]</scope>
    <source>
        <strain evidence="3">NIES 3699</strain>
    </source>
</reference>
<accession>A0A9W7C9E7</accession>
<evidence type="ECO:0000256" key="1">
    <source>
        <dbReference type="ARBA" id="ARBA00010105"/>
    </source>
</evidence>
<dbReference type="EMBL" id="BRXX01000318">
    <property type="protein sequence ID" value="GMI04578.1"/>
    <property type="molecule type" value="Genomic_DNA"/>
</dbReference>
<sequence>MSALTKRQKSASSLVIGTHSGTFQADEAMGVWMLRQHPAYYQSKVVRSRDLEVLGPLDIVIDVAGEYDHAKLRYDHHQRGFEETLSECGFDIKLSATGLVYRHYGKDVICELYPALKSEPAKLETVYSKFYKSFVQALDAIDNGVEIAENPRYSDGTGLSARVGRLNKRWNDTSESPTEDERFEKASAICGEAFVESLSYIVECEMAAYDLVEKAVLARNTVDPSGQIIKFESGGMPWKQHLYDLEAVHNIEGQVKFVLYTDQGGMWRVQAVTVKGTAFTNRVGLLESWRGVRDAELEKVSGIPGCKFVHNSGFIGGNKEFEGALLMAQKSIAGA</sequence>
<dbReference type="Pfam" id="PF03690">
    <property type="entry name" value="MYG1_exonuc"/>
    <property type="match status" value="1"/>
</dbReference>
<dbReference type="PANTHER" id="PTHR11215:SF1">
    <property type="entry name" value="MYG1 EXONUCLEASE"/>
    <property type="match status" value="1"/>
</dbReference>
<protein>
    <submittedName>
        <fullName evidence="2">Uncharacterized protein</fullName>
    </submittedName>
</protein>
<dbReference type="PANTHER" id="PTHR11215">
    <property type="entry name" value="METAL DEPENDENT HYDROLASE - RELATED"/>
    <property type="match status" value="1"/>
</dbReference>
<comment type="caution">
    <text evidence="2">The sequence shown here is derived from an EMBL/GenBank/DDBJ whole genome shotgun (WGS) entry which is preliminary data.</text>
</comment>
<evidence type="ECO:0000313" key="2">
    <source>
        <dbReference type="EMBL" id="GMI04578.1"/>
    </source>
</evidence>
<proteinExistence type="inferred from homology"/>
<evidence type="ECO:0000313" key="3">
    <source>
        <dbReference type="Proteomes" id="UP001165160"/>
    </source>
</evidence>